<evidence type="ECO:0000313" key="1">
    <source>
        <dbReference type="EMBL" id="MBA8924564.1"/>
    </source>
</evidence>
<dbReference type="EMBL" id="JACJID010000001">
    <property type="protein sequence ID" value="MBA8924564.1"/>
    <property type="molecule type" value="Genomic_DNA"/>
</dbReference>
<dbReference type="InterPro" id="IPR011990">
    <property type="entry name" value="TPR-like_helical_dom_sf"/>
</dbReference>
<protein>
    <submittedName>
        <fullName evidence="1">Transcriptional regulator with XRE-family HTH domain</fullName>
    </submittedName>
</protein>
<comment type="caution">
    <text evidence="1">The sequence shown here is derived from an EMBL/GenBank/DDBJ whole genome shotgun (WGS) entry which is preliminary data.</text>
</comment>
<dbReference type="InterPro" id="IPR010982">
    <property type="entry name" value="Lambda_DNA-bd_dom_sf"/>
</dbReference>
<dbReference type="Gene3D" id="1.10.260.40">
    <property type="entry name" value="lambda repressor-like DNA-binding domains"/>
    <property type="match status" value="1"/>
</dbReference>
<keyword evidence="2" id="KW-1185">Reference proteome</keyword>
<dbReference type="RefSeq" id="WP_182836833.1">
    <property type="nucleotide sequence ID" value="NZ_BAAABQ010000001.1"/>
</dbReference>
<dbReference type="Proteomes" id="UP000517916">
    <property type="component" value="Unassembled WGS sequence"/>
</dbReference>
<sequence length="443" mass="46895">MPDVPNLLLRAAREVAGLTQGQLAEQANAEVERAIGRPGAMDADYIGKLERGVHSWPNQHYRAALRSVLRADTDADLGFRGARSRHGAATGSWPANGRDDVERKAFLRVLAGSVAGLAFSDPLGDFAANAAVSGPRRVGLADVEQVRHMARLFASQDHLVGSGLSAQTVLTQLSVSAGLCDGQFAKDAVRQQFFAAVAEMADTAAGMCLDAGTLAQAERCFRFAVGCATEAGDWAMRAKALSGLANLAVRQERADDALSFAEMALVRSDRLTPLVRSVMHTRRARALGLAGGHRQADCLTAVAQAEDDFARTGGNEPEWIVYFGGAHLERDLGRALSHLALGGGDFTPARQRLQAAVARFGEPPSRGKALALASLAHLTMARSDPAEAAALGHQAVAAASGVRSDRVLEALRQLRTASTSHRNLPVVRELGQRVDLVLKAGRV</sequence>
<name>A0ABR6BDA6_9PSEU</name>
<accession>A0ABR6BDA6</accession>
<dbReference type="Gene3D" id="1.25.40.10">
    <property type="entry name" value="Tetratricopeptide repeat domain"/>
    <property type="match status" value="1"/>
</dbReference>
<evidence type="ECO:0000313" key="2">
    <source>
        <dbReference type="Proteomes" id="UP000517916"/>
    </source>
</evidence>
<proteinExistence type="predicted"/>
<dbReference type="SUPFAM" id="SSF48452">
    <property type="entry name" value="TPR-like"/>
    <property type="match status" value="1"/>
</dbReference>
<organism evidence="1 2">
    <name type="scientific">Kutzneria viridogrisea</name>
    <dbReference type="NCBI Taxonomy" id="47990"/>
    <lineage>
        <taxon>Bacteria</taxon>
        <taxon>Bacillati</taxon>
        <taxon>Actinomycetota</taxon>
        <taxon>Actinomycetes</taxon>
        <taxon>Pseudonocardiales</taxon>
        <taxon>Pseudonocardiaceae</taxon>
        <taxon>Kutzneria</taxon>
    </lineage>
</organism>
<reference evidence="1 2" key="1">
    <citation type="submission" date="2020-08" db="EMBL/GenBank/DDBJ databases">
        <title>Genomic Encyclopedia of Archaeal and Bacterial Type Strains, Phase II (KMG-II): from individual species to whole genera.</title>
        <authorList>
            <person name="Goeker M."/>
        </authorList>
    </citation>
    <scope>NUCLEOTIDE SEQUENCE [LARGE SCALE GENOMIC DNA]</scope>
    <source>
        <strain evidence="1 2">DSM 43850</strain>
    </source>
</reference>
<gene>
    <name evidence="1" type="ORF">BC739_001761</name>
</gene>